<dbReference type="AlphaFoldDB" id="K2GBS4"/>
<proteinExistence type="predicted"/>
<protein>
    <recommendedName>
        <fullName evidence="1">Nudix hydrolase domain-containing protein</fullName>
    </recommendedName>
</protein>
<evidence type="ECO:0000259" key="1">
    <source>
        <dbReference type="PROSITE" id="PS51462"/>
    </source>
</evidence>
<accession>K2GBS4</accession>
<name>K2GBS4_9BACT</name>
<dbReference type="InterPro" id="IPR015797">
    <property type="entry name" value="NUDIX_hydrolase-like_dom_sf"/>
</dbReference>
<reference evidence="2" key="1">
    <citation type="journal article" date="2012" name="Science">
        <title>Fermentation, hydrogen, and sulfur metabolism in multiple uncultivated bacterial phyla.</title>
        <authorList>
            <person name="Wrighton K.C."/>
            <person name="Thomas B.C."/>
            <person name="Sharon I."/>
            <person name="Miller C.S."/>
            <person name="Castelle C.J."/>
            <person name="VerBerkmoes N.C."/>
            <person name="Wilkins M.J."/>
            <person name="Hettich R.L."/>
            <person name="Lipton M.S."/>
            <person name="Williams K.H."/>
            <person name="Long P.E."/>
            <person name="Banfield J.F."/>
        </authorList>
    </citation>
    <scope>NUCLEOTIDE SEQUENCE [LARGE SCALE GENOMIC DNA]</scope>
</reference>
<dbReference type="Gene3D" id="3.90.79.10">
    <property type="entry name" value="Nucleoside Triphosphate Pyrophosphohydrolase"/>
    <property type="match status" value="1"/>
</dbReference>
<gene>
    <name evidence="2" type="ORF">ACD_3C00183G0002</name>
</gene>
<feature type="domain" description="Nudix hydrolase" evidence="1">
    <location>
        <begin position="17"/>
        <end position="147"/>
    </location>
</feature>
<comment type="caution">
    <text evidence="2">The sequence shown here is derived from an EMBL/GenBank/DDBJ whole genome shotgun (WGS) entry which is preliminary data.</text>
</comment>
<dbReference type="InterPro" id="IPR000086">
    <property type="entry name" value="NUDIX_hydrolase_dom"/>
</dbReference>
<sequence>MEEKYIYSESALDDFNPKFEVTSCFIEHDDKILLLLRQDHKPQPNTYWMPAWKVDFWETHLEATMREISEETSIALEESEMIFITKLYVKYPDYDFIYYIYRNILDVLPDVRINPREHKEFLWITPEDALVLDGIPGLDECIKKVYF</sequence>
<organism evidence="2">
    <name type="scientific">uncultured bacterium</name>
    <name type="common">gcode 4</name>
    <dbReference type="NCBI Taxonomy" id="1234023"/>
    <lineage>
        <taxon>Bacteria</taxon>
        <taxon>environmental samples</taxon>
    </lineage>
</organism>
<dbReference type="Pfam" id="PF00293">
    <property type="entry name" value="NUDIX"/>
    <property type="match status" value="1"/>
</dbReference>
<dbReference type="EMBL" id="AMFJ01000457">
    <property type="protein sequence ID" value="EKE27629.1"/>
    <property type="molecule type" value="Genomic_DNA"/>
</dbReference>
<evidence type="ECO:0000313" key="2">
    <source>
        <dbReference type="EMBL" id="EKE27629.1"/>
    </source>
</evidence>
<dbReference type="PROSITE" id="PS51462">
    <property type="entry name" value="NUDIX"/>
    <property type="match status" value="1"/>
</dbReference>
<dbReference type="SUPFAM" id="SSF55811">
    <property type="entry name" value="Nudix"/>
    <property type="match status" value="1"/>
</dbReference>